<accession>A0A1G8ZR55</accession>
<feature type="transmembrane region" description="Helical" evidence="1">
    <location>
        <begin position="69"/>
        <end position="89"/>
    </location>
</feature>
<dbReference type="AlphaFoldDB" id="A0A1G8ZR55"/>
<keyword evidence="1" id="KW-1133">Transmembrane helix</keyword>
<dbReference type="Proteomes" id="UP000198694">
    <property type="component" value="Unassembled WGS sequence"/>
</dbReference>
<protein>
    <recommendedName>
        <fullName evidence="4">DUF5668 domain-containing protein</fullName>
    </recommendedName>
</protein>
<organism evidence="2 3">
    <name type="scientific">Sediminibacillus albus</name>
    <dbReference type="NCBI Taxonomy" id="407036"/>
    <lineage>
        <taxon>Bacteria</taxon>
        <taxon>Bacillati</taxon>
        <taxon>Bacillota</taxon>
        <taxon>Bacilli</taxon>
        <taxon>Bacillales</taxon>
        <taxon>Bacillaceae</taxon>
        <taxon>Sediminibacillus</taxon>
    </lineage>
</organism>
<gene>
    <name evidence="2" type="ORF">SAMN05216243_2175</name>
</gene>
<feature type="transmembrane region" description="Helical" evidence="1">
    <location>
        <begin position="7"/>
        <end position="27"/>
    </location>
</feature>
<keyword evidence="3" id="KW-1185">Reference proteome</keyword>
<sequence>MRKWRVGSISMGAALIMLGVIVMLAQFNEWNETDILLTWFPLILVILGVEIVLYISMSKQEQPVVKYDILSIIFITCLGGIALILFISASTGVLEMVKTTVQAEEVEGTLPAIEHPVNQEVKKVVLESAEAVTVETNNTSNIHIFGTYQSSSINMEKGIKPGDVAAFHQVGDTLYVEMLQAPTRPMFGYDDSEFSATVSIPGDIETEVRSWVAAAHLNLANMKNNWSLTDVDQVYLTDTDNADVKLTTEDVWEEEAASNQTNTFGEGTHQLQIDTANQLHIQ</sequence>
<feature type="transmembrane region" description="Helical" evidence="1">
    <location>
        <begin position="39"/>
        <end position="57"/>
    </location>
</feature>
<dbReference type="OrthoDB" id="1707123at2"/>
<name>A0A1G8ZR55_9BACI</name>
<evidence type="ECO:0000256" key="1">
    <source>
        <dbReference type="SAM" id="Phobius"/>
    </source>
</evidence>
<evidence type="ECO:0000313" key="3">
    <source>
        <dbReference type="Proteomes" id="UP000198694"/>
    </source>
</evidence>
<evidence type="ECO:0008006" key="4">
    <source>
        <dbReference type="Google" id="ProtNLM"/>
    </source>
</evidence>
<keyword evidence="1" id="KW-0812">Transmembrane</keyword>
<dbReference type="RefSeq" id="WP_093213946.1">
    <property type="nucleotide sequence ID" value="NZ_FNFL01000003.1"/>
</dbReference>
<dbReference type="STRING" id="407036.SAMN05216243_2175"/>
<keyword evidence="1" id="KW-0472">Membrane</keyword>
<evidence type="ECO:0000313" key="2">
    <source>
        <dbReference type="EMBL" id="SDK17537.1"/>
    </source>
</evidence>
<dbReference type="EMBL" id="FNFL01000003">
    <property type="protein sequence ID" value="SDK17537.1"/>
    <property type="molecule type" value="Genomic_DNA"/>
</dbReference>
<proteinExistence type="predicted"/>
<reference evidence="2 3" key="1">
    <citation type="submission" date="2016-10" db="EMBL/GenBank/DDBJ databases">
        <authorList>
            <person name="de Groot N.N."/>
        </authorList>
    </citation>
    <scope>NUCLEOTIDE SEQUENCE [LARGE SCALE GENOMIC DNA]</scope>
    <source>
        <strain evidence="2 3">CGMCC 1.6502</strain>
    </source>
</reference>